<evidence type="ECO:0000256" key="2">
    <source>
        <dbReference type="SAM" id="MobiDB-lite"/>
    </source>
</evidence>
<evidence type="ECO:0000313" key="5">
    <source>
        <dbReference type="Proteomes" id="UP000316726"/>
    </source>
</evidence>
<dbReference type="PANTHER" id="PTHR22957">
    <property type="entry name" value="TBC1 DOMAIN FAMILY MEMBER GTPASE-ACTIVATING PROTEIN"/>
    <property type="match status" value="1"/>
</dbReference>
<dbReference type="PANTHER" id="PTHR22957:SF502">
    <property type="entry name" value="SMALL G PROTEIN SIGNALING MODULATOR 2-RELATED"/>
    <property type="match status" value="1"/>
</dbReference>
<dbReference type="EMBL" id="CP031035">
    <property type="protein sequence ID" value="QDZ18988.1"/>
    <property type="molecule type" value="Genomic_DNA"/>
</dbReference>
<dbReference type="SUPFAM" id="SSF47923">
    <property type="entry name" value="Ypt/Rab-GAP domain of gyp1p"/>
    <property type="match status" value="2"/>
</dbReference>
<evidence type="ECO:0000259" key="3">
    <source>
        <dbReference type="PROSITE" id="PS50086"/>
    </source>
</evidence>
<evidence type="ECO:0000256" key="1">
    <source>
        <dbReference type="ARBA" id="ARBA00022468"/>
    </source>
</evidence>
<dbReference type="Gene3D" id="1.10.8.270">
    <property type="entry name" value="putative rabgap domain of human tbc1 domain family member 14 like domains"/>
    <property type="match status" value="1"/>
</dbReference>
<dbReference type="PROSITE" id="PS50086">
    <property type="entry name" value="TBC_RABGAP"/>
    <property type="match status" value="1"/>
</dbReference>
<evidence type="ECO:0000313" key="4">
    <source>
        <dbReference type="EMBL" id="QDZ18988.1"/>
    </source>
</evidence>
<dbReference type="AlphaFoldDB" id="A0A5B8MEE0"/>
<dbReference type="Proteomes" id="UP000316726">
    <property type="component" value="Chromosome 2"/>
</dbReference>
<keyword evidence="1" id="KW-0343">GTPase activation</keyword>
<dbReference type="OrthoDB" id="10264062at2759"/>
<dbReference type="GO" id="GO:0005096">
    <property type="term" value="F:GTPase activator activity"/>
    <property type="evidence" value="ECO:0007669"/>
    <property type="project" value="UniProtKB-KW"/>
</dbReference>
<reference evidence="4 5" key="1">
    <citation type="submission" date="2018-07" db="EMBL/GenBank/DDBJ databases">
        <title>The complete nuclear genome of the prasinophyte Chloropicon primus (CCMP1205).</title>
        <authorList>
            <person name="Pombert J.-F."/>
            <person name="Otis C."/>
            <person name="Turmel M."/>
            <person name="Lemieux C."/>
        </authorList>
    </citation>
    <scope>NUCLEOTIDE SEQUENCE [LARGE SCALE GENOMIC DNA]</scope>
    <source>
        <strain evidence="4 5">CCMP1205</strain>
    </source>
</reference>
<proteinExistence type="predicted"/>
<dbReference type="SMART" id="SM00164">
    <property type="entry name" value="TBC"/>
    <property type="match status" value="1"/>
</dbReference>
<dbReference type="Pfam" id="PF00566">
    <property type="entry name" value="RabGAP-TBC"/>
    <property type="match status" value="1"/>
</dbReference>
<accession>A0A5B8MEE0</accession>
<dbReference type="InterPro" id="IPR000195">
    <property type="entry name" value="Rab-GAP-TBC_dom"/>
</dbReference>
<feature type="region of interest" description="Disordered" evidence="2">
    <location>
        <begin position="55"/>
        <end position="83"/>
    </location>
</feature>
<organism evidence="4 5">
    <name type="scientific">Chloropicon primus</name>
    <dbReference type="NCBI Taxonomy" id="1764295"/>
    <lineage>
        <taxon>Eukaryota</taxon>
        <taxon>Viridiplantae</taxon>
        <taxon>Chlorophyta</taxon>
        <taxon>Chloropicophyceae</taxon>
        <taxon>Chloropicales</taxon>
        <taxon>Chloropicaceae</taxon>
        <taxon>Chloropicon</taxon>
    </lineage>
</organism>
<gene>
    <name evidence="4" type="ORF">A3770_02p15060</name>
</gene>
<sequence>MKERNDDATENYPPGGSESGDSDSDSDSASSSSPTLLSSMMTSFISDFLQTFSDHRGSRQKRGRGPSSPSAPPAPDGNIHHTSSLGSFELLDRYDCCMSAHEFRGFKNEEGRFHNVVELKQRIFEGGCRVEAREEIYPYLLGYLPFDCTAEEREEIRRLKRREYRELGSLAKREEPNRKELSVQIDKDIIRTDASHPFFRGKRSNRNVQKMRRILLAYGAHNFELGYCQGMSDLLAPLLYTVKDESECFWCFVGLMSKTERSFDQDQSGMHTMLLALSKLVKLLDPQLHTHFGKQDCRIPYLFCYRWLLLHFKREFDFSDCLRLWEALWTCPFCDKLQMYVCVAVLQQFRSEIIEKSMTFDDMVLFTNDLSYRIPLEESIRNAEILCKFAGKRGKRILSAVPPVLESK</sequence>
<protein>
    <submittedName>
        <fullName evidence="4">RabGAP/TBC domain-containing protein</fullName>
    </submittedName>
</protein>
<name>A0A5B8MEE0_9CHLO</name>
<feature type="domain" description="Rab-GAP TBC" evidence="3">
    <location>
        <begin position="127"/>
        <end position="332"/>
    </location>
</feature>
<dbReference type="InterPro" id="IPR035969">
    <property type="entry name" value="Rab-GAP_TBC_sf"/>
</dbReference>
<feature type="compositionally biased region" description="Low complexity" evidence="2">
    <location>
        <begin position="27"/>
        <end position="36"/>
    </location>
</feature>
<keyword evidence="5" id="KW-1185">Reference proteome</keyword>
<dbReference type="Gene3D" id="1.10.472.80">
    <property type="entry name" value="Ypt/Rab-GAP domain of gyp1p, domain 3"/>
    <property type="match status" value="1"/>
</dbReference>
<dbReference type="STRING" id="1764295.A0A5B8MEE0"/>
<feature type="region of interest" description="Disordered" evidence="2">
    <location>
        <begin position="1"/>
        <end position="36"/>
    </location>
</feature>